<reference evidence="2" key="1">
    <citation type="journal article" date="2020" name="Ecol. Evol.">
        <title>Genome structure and content of the rice root-knot nematode (Meloidogyne graminicola).</title>
        <authorList>
            <person name="Phan N.T."/>
            <person name="Danchin E.G.J."/>
            <person name="Klopp C."/>
            <person name="Perfus-Barbeoch L."/>
            <person name="Kozlowski D.K."/>
            <person name="Koutsovoulos G.D."/>
            <person name="Lopez-Roques C."/>
            <person name="Bouchez O."/>
            <person name="Zahm M."/>
            <person name="Besnard G."/>
            <person name="Bellafiore S."/>
        </authorList>
    </citation>
    <scope>NUCLEOTIDE SEQUENCE</scope>
    <source>
        <strain evidence="2">VN-18</strain>
    </source>
</reference>
<evidence type="ECO:0000313" key="2">
    <source>
        <dbReference type="EMBL" id="KAF7640130.1"/>
    </source>
</evidence>
<dbReference type="OrthoDB" id="25503at2759"/>
<dbReference type="SUPFAM" id="SSF55797">
    <property type="entry name" value="PR-1-like"/>
    <property type="match status" value="1"/>
</dbReference>
<evidence type="ECO:0000256" key="1">
    <source>
        <dbReference type="SAM" id="Coils"/>
    </source>
</evidence>
<keyword evidence="1" id="KW-0175">Coiled coil</keyword>
<evidence type="ECO:0000313" key="3">
    <source>
        <dbReference type="Proteomes" id="UP000605970"/>
    </source>
</evidence>
<organism evidence="2 3">
    <name type="scientific">Meloidogyne graminicola</name>
    <dbReference type="NCBI Taxonomy" id="189291"/>
    <lineage>
        <taxon>Eukaryota</taxon>
        <taxon>Metazoa</taxon>
        <taxon>Ecdysozoa</taxon>
        <taxon>Nematoda</taxon>
        <taxon>Chromadorea</taxon>
        <taxon>Rhabditida</taxon>
        <taxon>Tylenchina</taxon>
        <taxon>Tylenchomorpha</taxon>
        <taxon>Tylenchoidea</taxon>
        <taxon>Meloidogynidae</taxon>
        <taxon>Meloidogyninae</taxon>
        <taxon>Meloidogyne</taxon>
    </lineage>
</organism>
<comment type="caution">
    <text evidence="2">The sequence shown here is derived from an EMBL/GenBank/DDBJ whole genome shotgun (WGS) entry which is preliminary data.</text>
</comment>
<dbReference type="AlphaFoldDB" id="A0A8T0A3K3"/>
<proteinExistence type="predicted"/>
<dbReference type="Proteomes" id="UP000605970">
    <property type="component" value="Unassembled WGS sequence"/>
</dbReference>
<gene>
    <name evidence="2" type="ORF">Mgra_00000577</name>
</gene>
<name>A0A8T0A3K3_9BILA</name>
<feature type="coiled-coil region" evidence="1">
    <location>
        <begin position="25"/>
        <end position="76"/>
    </location>
</feature>
<evidence type="ECO:0008006" key="4">
    <source>
        <dbReference type="Google" id="ProtNLM"/>
    </source>
</evidence>
<protein>
    <recommendedName>
        <fullName evidence="4">B30.2/SPRY domain-containing protein</fullName>
    </recommendedName>
</protein>
<dbReference type="InterPro" id="IPR035940">
    <property type="entry name" value="CAP_sf"/>
</dbReference>
<dbReference type="EMBL" id="JABEBT010000002">
    <property type="protein sequence ID" value="KAF7640130.1"/>
    <property type="molecule type" value="Genomic_DNA"/>
</dbReference>
<sequence length="759" mass="86911">MSDNLSNSITDLFSNDSVCISRHKLMQMEQTIDSLKEKNTELTTECQKVIQMEQTINSLEEKNAELTSELEQYRCKGTEKLARFVLIPNKITDVDKNETSTCCENKCIDNNLKSGSCIFKNGYVRIRDDGKIQYFLAKENGKNNWICIHAGIGFDNEAARIFLCNGTGTWSDYQKFSWTDGDIFGCGVVFQPNKESYTIVFFTKNGQKIGNPVFLEEIGILRPCIGVKACSAETNFGYDLATKPFIYDEIPGEIKSKINFFFKKMSENIVNSTTNLSTTETFSCCCSIKCCCQKNIQLQNSLTEQLNLNKKLVEENTQLNQTNDLNKILELKIIQIVEEKLGEKLEEKIAQLSLKLEHKADKKKPACFVKLPNKIIIHDDMTCCENKCINKNIKSGSCINKNGYVNVLDDGTIKYYLAEIDETKGEFSKIESMEEKNNWIILCAENEFNRKNCYSGSNSLFYYEVKMIKETDSNYSAAVIGFNGKDTMIILNNGFYSYQYQKFSWKNGDIFVHYTATCCNNKCININLKSGSCISNKGFINVRDNGKITYYLNKEKENNKWIFLYSKNFFKREDCYSKRNSLFYYEVKMIKETDDECRGGIGLSNCAFNCKHLQNFNWEDGDIFGCGVVFQSNKELYTIVFFTKNGNKIGKEIFLEDVDQLRPMIGLRGISMETNFGTDLSLKPFIYDLFVLIPNEIINVDDIDTCCNKKCINNDLKNGSCVNKNGYINIWTNEKIHYVLAKENGKNDLISVSKFSTIY</sequence>
<dbReference type="InterPro" id="IPR043136">
    <property type="entry name" value="B30.2/SPRY_sf"/>
</dbReference>
<keyword evidence="3" id="KW-1185">Reference proteome</keyword>
<dbReference type="Gene3D" id="2.60.120.920">
    <property type="match status" value="2"/>
</dbReference>
<accession>A0A8T0A3K3</accession>